<reference evidence="6" key="1">
    <citation type="journal article" date="2018" name="Nat. Microbiol.">
        <title>Leveraging single-cell genomics to expand the fungal tree of life.</title>
        <authorList>
            <person name="Ahrendt S.R."/>
            <person name="Quandt C.A."/>
            <person name="Ciobanu D."/>
            <person name="Clum A."/>
            <person name="Salamov A."/>
            <person name="Andreopoulos B."/>
            <person name="Cheng J.F."/>
            <person name="Woyke T."/>
            <person name="Pelin A."/>
            <person name="Henrissat B."/>
            <person name="Reynolds N.K."/>
            <person name="Benny G.L."/>
            <person name="Smith M.E."/>
            <person name="James T.Y."/>
            <person name="Grigoriev I.V."/>
        </authorList>
    </citation>
    <scope>NUCLEOTIDE SEQUENCE [LARGE SCALE GENOMIC DNA]</scope>
    <source>
        <strain evidence="6">RSA 1356</strain>
    </source>
</reference>
<dbReference type="GO" id="GO:0006412">
    <property type="term" value="P:translation"/>
    <property type="evidence" value="ECO:0007669"/>
    <property type="project" value="InterPro"/>
</dbReference>
<dbReference type="Proteomes" id="UP000271241">
    <property type="component" value="Unassembled WGS sequence"/>
</dbReference>
<dbReference type="InterPro" id="IPR023574">
    <property type="entry name" value="Ribosomal_uL4_dom_sf"/>
</dbReference>
<dbReference type="Pfam" id="PF14374">
    <property type="entry name" value="Ribos_L4_asso_C"/>
    <property type="match status" value="1"/>
</dbReference>
<dbReference type="EMBL" id="KZ993600">
    <property type="protein sequence ID" value="RKP04594.1"/>
    <property type="molecule type" value="Genomic_DNA"/>
</dbReference>
<dbReference type="STRING" id="78915.A0A4P9XG56"/>
<dbReference type="Pfam" id="PF00573">
    <property type="entry name" value="Ribosomal_L4"/>
    <property type="match status" value="1"/>
</dbReference>
<dbReference type="PANTHER" id="PTHR19431">
    <property type="entry name" value="60S RIBOSOMAL PROTEIN L4"/>
    <property type="match status" value="1"/>
</dbReference>
<dbReference type="InterPro" id="IPR002136">
    <property type="entry name" value="Ribosomal_uL4"/>
</dbReference>
<dbReference type="InterPro" id="IPR025755">
    <property type="entry name" value="Ribos_uL4_C_dom"/>
</dbReference>
<evidence type="ECO:0000313" key="5">
    <source>
        <dbReference type="EMBL" id="RKP04594.1"/>
    </source>
</evidence>
<organism evidence="5 6">
    <name type="scientific">Thamnocephalis sphaerospora</name>
    <dbReference type="NCBI Taxonomy" id="78915"/>
    <lineage>
        <taxon>Eukaryota</taxon>
        <taxon>Fungi</taxon>
        <taxon>Fungi incertae sedis</taxon>
        <taxon>Zoopagomycota</taxon>
        <taxon>Zoopagomycotina</taxon>
        <taxon>Zoopagomycetes</taxon>
        <taxon>Zoopagales</taxon>
        <taxon>Sigmoideomycetaceae</taxon>
        <taxon>Thamnocephalis</taxon>
    </lineage>
</organism>
<keyword evidence="6" id="KW-1185">Reference proteome</keyword>
<dbReference type="InterPro" id="IPR045240">
    <property type="entry name" value="Ribosomal_uL4_euk/arch"/>
</dbReference>
<dbReference type="FunFam" id="3.40.1370.10:FF:000002">
    <property type="entry name" value="60S ribosomal protein L4"/>
    <property type="match status" value="1"/>
</dbReference>
<dbReference type="Gene3D" id="3.40.1370.10">
    <property type="match status" value="1"/>
</dbReference>
<dbReference type="OrthoDB" id="10259785at2759"/>
<gene>
    <name evidence="5" type="ORF">THASP1DRAFT_33620</name>
</gene>
<sequence length="379" mass="41769">MTSAAARPIVNVFAETGKGTVGTVPLPAVFKAPIRPDVVQFVHTNMRKNQRQAYAVSAKAGHQTSAESWGTGRAVARIPRVGGGGTHRAGQAAFGNMCRGGRMFAPTKTWRKWHVKLNQNQKRYATVSALAASAIPSLVLARGHRIERIQEVPLVVGNGVESITKTRAAVDLLKSLDAYRDVVKVSNSRKLRAGKGKLRNRRHRQRRGPLIVTKEDNGITRAFRNLPGVELANVRRLNLLQLAPGGHLGRFIIWTQGAFELLDKVFGTYRKSSALKRDYDLPAHSMTNPDLLRIIQSEEVRAVLKKAGPARTKRAAGQKKNPLRNTQVMLRLNPYAQAFRRQEILGREKAAALKAAGKTQPKKVTKRASAKFLNTLLSE</sequence>
<accession>A0A4P9XG56</accession>
<evidence type="ECO:0000256" key="2">
    <source>
        <dbReference type="ARBA" id="ARBA00022980"/>
    </source>
</evidence>
<dbReference type="AlphaFoldDB" id="A0A4P9XG56"/>
<dbReference type="InterPro" id="IPR013000">
    <property type="entry name" value="Ribosomal_uL4_euk/arc_CS"/>
</dbReference>
<evidence type="ECO:0000259" key="4">
    <source>
        <dbReference type="Pfam" id="PF14374"/>
    </source>
</evidence>
<keyword evidence="2 5" id="KW-0689">Ribosomal protein</keyword>
<comment type="similarity">
    <text evidence="1">Belongs to the universal ribosomal protein uL4 family.</text>
</comment>
<evidence type="ECO:0000256" key="3">
    <source>
        <dbReference type="ARBA" id="ARBA00023274"/>
    </source>
</evidence>
<name>A0A4P9XG56_9FUNG</name>
<dbReference type="SUPFAM" id="SSF52166">
    <property type="entry name" value="Ribosomal protein L4"/>
    <property type="match status" value="1"/>
</dbReference>
<evidence type="ECO:0000256" key="1">
    <source>
        <dbReference type="ARBA" id="ARBA00010528"/>
    </source>
</evidence>
<dbReference type="GO" id="GO:0003735">
    <property type="term" value="F:structural constituent of ribosome"/>
    <property type="evidence" value="ECO:0007669"/>
    <property type="project" value="InterPro"/>
</dbReference>
<evidence type="ECO:0000313" key="6">
    <source>
        <dbReference type="Proteomes" id="UP000271241"/>
    </source>
</evidence>
<dbReference type="PROSITE" id="PS00939">
    <property type="entry name" value="RIBOSOMAL_L1E"/>
    <property type="match status" value="1"/>
</dbReference>
<proteinExistence type="inferred from homology"/>
<feature type="domain" description="Large ribosomal subunit protein uL4 C-terminal" evidence="4">
    <location>
        <begin position="278"/>
        <end position="350"/>
    </location>
</feature>
<dbReference type="GO" id="GO:0005840">
    <property type="term" value="C:ribosome"/>
    <property type="evidence" value="ECO:0007669"/>
    <property type="project" value="UniProtKB-KW"/>
</dbReference>
<dbReference type="GO" id="GO:1990904">
    <property type="term" value="C:ribonucleoprotein complex"/>
    <property type="evidence" value="ECO:0007669"/>
    <property type="project" value="UniProtKB-KW"/>
</dbReference>
<keyword evidence="3" id="KW-0687">Ribonucleoprotein</keyword>
<protein>
    <submittedName>
        <fullName evidence="5">Ribosomal protein L4 domain-containing protein</fullName>
    </submittedName>
</protein>